<keyword evidence="2" id="KW-0472">Membrane</keyword>
<comment type="caution">
    <text evidence="3">The sequence shown here is derived from an EMBL/GenBank/DDBJ whole genome shotgun (WGS) entry which is preliminary data.</text>
</comment>
<keyword evidence="2" id="KW-1133">Transmembrane helix</keyword>
<keyword evidence="4" id="KW-1185">Reference proteome</keyword>
<feature type="transmembrane region" description="Helical" evidence="2">
    <location>
        <begin position="69"/>
        <end position="87"/>
    </location>
</feature>
<evidence type="ECO:0000313" key="3">
    <source>
        <dbReference type="EMBL" id="GAA3702437.1"/>
    </source>
</evidence>
<name>A0ABP7D8T5_9ACTN</name>
<keyword evidence="2" id="KW-0812">Transmembrane</keyword>
<proteinExistence type="predicted"/>
<evidence type="ECO:0000313" key="4">
    <source>
        <dbReference type="Proteomes" id="UP001500902"/>
    </source>
</evidence>
<gene>
    <name evidence="3" type="ORF">GCM10022224_080300</name>
</gene>
<dbReference type="RefSeq" id="WP_344890712.1">
    <property type="nucleotide sequence ID" value="NZ_BAAAZP010000169.1"/>
</dbReference>
<dbReference type="EMBL" id="BAAAZP010000169">
    <property type="protein sequence ID" value="GAA3702437.1"/>
    <property type="molecule type" value="Genomic_DNA"/>
</dbReference>
<evidence type="ECO:0000256" key="2">
    <source>
        <dbReference type="SAM" id="Phobius"/>
    </source>
</evidence>
<evidence type="ECO:0000256" key="1">
    <source>
        <dbReference type="SAM" id="MobiDB-lite"/>
    </source>
</evidence>
<feature type="transmembrane region" description="Helical" evidence="2">
    <location>
        <begin position="124"/>
        <end position="141"/>
    </location>
</feature>
<reference evidence="4" key="1">
    <citation type="journal article" date="2019" name="Int. J. Syst. Evol. Microbiol.">
        <title>The Global Catalogue of Microorganisms (GCM) 10K type strain sequencing project: providing services to taxonomists for standard genome sequencing and annotation.</title>
        <authorList>
            <consortium name="The Broad Institute Genomics Platform"/>
            <consortium name="The Broad Institute Genome Sequencing Center for Infectious Disease"/>
            <person name="Wu L."/>
            <person name="Ma J."/>
        </authorList>
    </citation>
    <scope>NUCLEOTIDE SEQUENCE [LARGE SCALE GENOMIC DNA]</scope>
    <source>
        <strain evidence="4">JCM 16904</strain>
    </source>
</reference>
<feature type="compositionally biased region" description="Low complexity" evidence="1">
    <location>
        <begin position="564"/>
        <end position="580"/>
    </location>
</feature>
<protein>
    <submittedName>
        <fullName evidence="3">Uncharacterized protein</fullName>
    </submittedName>
</protein>
<accession>A0ABP7D8T5</accession>
<dbReference type="Proteomes" id="UP001500902">
    <property type="component" value="Unassembled WGS sequence"/>
</dbReference>
<organism evidence="3 4">
    <name type="scientific">Nonomuraea antimicrobica</name>
    <dbReference type="NCBI Taxonomy" id="561173"/>
    <lineage>
        <taxon>Bacteria</taxon>
        <taxon>Bacillati</taxon>
        <taxon>Actinomycetota</taxon>
        <taxon>Actinomycetes</taxon>
        <taxon>Streptosporangiales</taxon>
        <taxon>Streptosporangiaceae</taxon>
        <taxon>Nonomuraea</taxon>
    </lineage>
</organism>
<dbReference type="InterPro" id="IPR027417">
    <property type="entry name" value="P-loop_NTPase"/>
</dbReference>
<dbReference type="Gene3D" id="3.40.50.300">
    <property type="entry name" value="P-loop containing nucleotide triphosphate hydrolases"/>
    <property type="match status" value="1"/>
</dbReference>
<feature type="region of interest" description="Disordered" evidence="1">
    <location>
        <begin position="557"/>
        <end position="618"/>
    </location>
</feature>
<sequence length="767" mass="82888">MNGFDDDRAAARAVRKLSRQVGADRRTDREQGYEFPKALRIGAPWALIPLTFLAAAVLQLAFFAWQVEWLGGLLFGGSAVALSLLRWKLSHQRNWWRKALEVADVATPLTMIMLVVGFGYHVEVMLTFVAVGITLAIAHNMRHARHSEAGELATTSGPAGGGKDRAAEWRAWTAANLPSAHGSQLTVLEDSRERLTAGVELLPGQVPEDITEDLPRIESWAGGIREGATAIVGGFQDKLLLMIPRKDALERPIPWPGPSGPGENIIEPIRVGLYRDGSPLTMVLPHSKIDGKPKVVAHLLTAGEPGAGKTEAGQVSDFSIACRAESVLILCDSVKADQSLHGFDQAAAYVASTTTMIRWLLNRLVSHTIPARAAYLGNPSRNLLGKHLANWVPGCGLKFVSIHFAEAGALVGVDAVTTIVERCRSVGIWIDFEVQRASHTKVDTDARAMFGAGQSFGVKDEVDARMVLSDRLVDLGADPSAWGTDNPGYVYMEGPWVPKARRVMPARYDNIGEADLTAAFAEFRHLFQDLDPITAESLGKPYADFLAARVAARDAAPRQHSFNPAAHSPAHGPAGVAAGATSPTRPTLDGTAMLIPSQPDHHDPDELTPEEENQMKREAADELAASFAEMVDRDDDADLAFETAAELRAATDDVKLGTAGDLAMPETFVRDESADIEFPGQLPEGPKMSKTEAVKVLVEILAEVGVGNEFAPKDLYQAVEERTGHSATWVRQTLPLMTSQGYIDATAARGRYVVLETDPKPELSYAQ</sequence>
<feature type="transmembrane region" description="Helical" evidence="2">
    <location>
        <begin position="45"/>
        <end position="63"/>
    </location>
</feature>